<dbReference type="Proteomes" id="UP001054837">
    <property type="component" value="Unassembled WGS sequence"/>
</dbReference>
<reference evidence="1 2" key="1">
    <citation type="submission" date="2021-06" db="EMBL/GenBank/DDBJ databases">
        <title>Caerostris darwini draft genome.</title>
        <authorList>
            <person name="Kono N."/>
            <person name="Arakawa K."/>
        </authorList>
    </citation>
    <scope>NUCLEOTIDE SEQUENCE [LARGE SCALE GENOMIC DNA]</scope>
</reference>
<dbReference type="AlphaFoldDB" id="A0AAV4RFW3"/>
<proteinExistence type="predicted"/>
<name>A0AAV4RFW3_9ARAC</name>
<keyword evidence="2" id="KW-1185">Reference proteome</keyword>
<gene>
    <name evidence="1" type="ORF">CDAR_512531</name>
</gene>
<accession>A0AAV4RFW3</accession>
<evidence type="ECO:0000313" key="2">
    <source>
        <dbReference type="Proteomes" id="UP001054837"/>
    </source>
</evidence>
<comment type="caution">
    <text evidence="1">The sequence shown here is derived from an EMBL/GenBank/DDBJ whole genome shotgun (WGS) entry which is preliminary data.</text>
</comment>
<organism evidence="1 2">
    <name type="scientific">Caerostris darwini</name>
    <dbReference type="NCBI Taxonomy" id="1538125"/>
    <lineage>
        <taxon>Eukaryota</taxon>
        <taxon>Metazoa</taxon>
        <taxon>Ecdysozoa</taxon>
        <taxon>Arthropoda</taxon>
        <taxon>Chelicerata</taxon>
        <taxon>Arachnida</taxon>
        <taxon>Araneae</taxon>
        <taxon>Araneomorphae</taxon>
        <taxon>Entelegynae</taxon>
        <taxon>Araneoidea</taxon>
        <taxon>Araneidae</taxon>
        <taxon>Caerostris</taxon>
    </lineage>
</organism>
<protein>
    <recommendedName>
        <fullName evidence="3">Secreted protein</fullName>
    </recommendedName>
</protein>
<sequence length="89" mass="9535">MSVAARLAGARMRIVCFFPLSSLHLPPPTGAFQADGGTRSTLPISFNQGFGRRAHSCYSSVHVCAPCFATNNDKKKVCLTVCFNGNEAK</sequence>
<evidence type="ECO:0000313" key="1">
    <source>
        <dbReference type="EMBL" id="GIY20212.1"/>
    </source>
</evidence>
<evidence type="ECO:0008006" key="3">
    <source>
        <dbReference type="Google" id="ProtNLM"/>
    </source>
</evidence>
<dbReference type="EMBL" id="BPLQ01006115">
    <property type="protein sequence ID" value="GIY20212.1"/>
    <property type="molecule type" value="Genomic_DNA"/>
</dbReference>